<accession>A0A2S4HDW5</accession>
<dbReference type="InterPro" id="IPR044855">
    <property type="entry name" value="CoA-Trfase_III_dom3_sf"/>
</dbReference>
<keyword evidence="1 2" id="KW-0808">Transferase</keyword>
<name>A0A2S4HDW5_9GAMM</name>
<dbReference type="SUPFAM" id="SSF89796">
    <property type="entry name" value="CoA-transferase family III (CaiB/BaiF)"/>
    <property type="match status" value="2"/>
</dbReference>
<dbReference type="Gene3D" id="3.30.1540.10">
    <property type="entry name" value="formyl-coa transferase, domain 3"/>
    <property type="match status" value="2"/>
</dbReference>
<dbReference type="Pfam" id="PF02515">
    <property type="entry name" value="CoA_transf_3"/>
    <property type="match status" value="2"/>
</dbReference>
<dbReference type="InterPro" id="IPR050509">
    <property type="entry name" value="CoA-transferase_III"/>
</dbReference>
<organism evidence="2 3">
    <name type="scientific">Zhongshania marina</name>
    <dbReference type="NCBI Taxonomy" id="2304603"/>
    <lineage>
        <taxon>Bacteria</taxon>
        <taxon>Pseudomonadati</taxon>
        <taxon>Pseudomonadota</taxon>
        <taxon>Gammaproteobacteria</taxon>
        <taxon>Cellvibrionales</taxon>
        <taxon>Spongiibacteraceae</taxon>
        <taxon>Zhongshania</taxon>
    </lineage>
</organism>
<dbReference type="PANTHER" id="PTHR48228">
    <property type="entry name" value="SUCCINYL-COA--D-CITRAMALATE COA-TRANSFERASE"/>
    <property type="match status" value="1"/>
</dbReference>
<dbReference type="InterPro" id="IPR023606">
    <property type="entry name" value="CoA-Trfase_III_dom_1_sf"/>
</dbReference>
<dbReference type="RefSeq" id="WP_103685168.1">
    <property type="nucleotide sequence ID" value="NZ_PQGG01000031.1"/>
</dbReference>
<dbReference type="AlphaFoldDB" id="A0A2S4HDW5"/>
<proteinExistence type="predicted"/>
<dbReference type="InterPro" id="IPR003673">
    <property type="entry name" value="CoA-Trfase_fam_III"/>
</dbReference>
<dbReference type="GO" id="GO:0016740">
    <property type="term" value="F:transferase activity"/>
    <property type="evidence" value="ECO:0007669"/>
    <property type="project" value="UniProtKB-KW"/>
</dbReference>
<evidence type="ECO:0000313" key="2">
    <source>
        <dbReference type="EMBL" id="POP52186.1"/>
    </source>
</evidence>
<dbReference type="PANTHER" id="PTHR48228:SF6">
    <property type="entry name" value="L-CARNITINE COA-TRANSFERASE"/>
    <property type="match status" value="1"/>
</dbReference>
<evidence type="ECO:0000256" key="1">
    <source>
        <dbReference type="ARBA" id="ARBA00022679"/>
    </source>
</evidence>
<protein>
    <submittedName>
        <fullName evidence="2">CoA transferase</fullName>
    </submittedName>
</protein>
<dbReference type="Gene3D" id="3.40.50.10540">
    <property type="entry name" value="Crotonobetainyl-coa:carnitine coa-transferase, domain 1"/>
    <property type="match status" value="2"/>
</dbReference>
<reference evidence="2" key="1">
    <citation type="submission" date="2018-01" db="EMBL/GenBank/DDBJ databases">
        <authorList>
            <person name="Yu X.-D."/>
        </authorList>
    </citation>
    <scope>NUCLEOTIDE SEQUENCE</scope>
    <source>
        <strain evidence="2">ZX-21</strain>
    </source>
</reference>
<dbReference type="EMBL" id="PQGG01000031">
    <property type="protein sequence ID" value="POP52186.1"/>
    <property type="molecule type" value="Genomic_DNA"/>
</dbReference>
<sequence>MKSNKSNQPLRGLRILDLCEGKGDSCGRYLADLGAEVMLIEPRQGSPARRAAPVVEGHSLYFATHAANKKSVVLDVTQEDDRTAFYALAQQADILIHSRSESALQWLNEITALVESDESHLICLAISDFGDSGPYADYAGSNAVHMAMAGITARSGLKDREPLLPPGQLCYEAAAIQAAWVVLVAYWQSAHTHRSGSIDFSVFEASCQILDPALGVTGSAAGGQSATKLAPRGRPPEGKMYPFFPCADGFVRICVLNPRQWQAMSAWLGDDHPYTDPAYANMAKRFKYMREINLLIEALFAKEKSADLVAEGQRRGVPIAAVATPQQVLKDDHFLARGAFTDIDLAAGLQGKAPAGYLKINGQRAGIRTPAPALNEHQPSFSTDRLALRSASPAQSTRRPLEGIRVLDLGVIVAGAELGRLFADQGAEVIKVENKAFPDGLRQSLQNQPITESFAQGSRGKKSLGLNLRSEKGKQVFKELVAKSDVVLSNFKPGTMDSLGFGYGELKAINPRIIVSESSALGGSGPMSNSMGYGPLVRASSGLTGLWRYPDDESGFGDALTIFPDHLAARVSAVAILALLIEREKTGVGGTVSLSQAETILMTLSTELLSESLQGGWLAPCGNRGRFDTPSNLFSCAGDDEWCVIDIEGDEQWLRLCSAMGRQDLAEDQHLNAASGRLAMRDYVEQELSKWTLGLTPQQIVETLQAAGIAAAAMARINELPDNPHLKARDFFRINMQPGLDAPLLTENGPAGKSYLPEPEIRPAPFVAEHTRELMRDILQLDEATIESLIESGDLEVMAS</sequence>
<evidence type="ECO:0000313" key="3">
    <source>
        <dbReference type="Proteomes" id="UP000237222"/>
    </source>
</evidence>
<comment type="caution">
    <text evidence="2">The sequence shown here is derived from an EMBL/GenBank/DDBJ whole genome shotgun (WGS) entry which is preliminary data.</text>
</comment>
<dbReference type="OrthoDB" id="9058532at2"/>
<gene>
    <name evidence="2" type="ORF">C0068_14395</name>
</gene>
<dbReference type="Proteomes" id="UP000237222">
    <property type="component" value="Unassembled WGS sequence"/>
</dbReference>